<organism evidence="2 3">
    <name type="scientific">Myroides odoratus</name>
    <name type="common">Flavobacterium odoratum</name>
    <dbReference type="NCBI Taxonomy" id="256"/>
    <lineage>
        <taxon>Bacteria</taxon>
        <taxon>Pseudomonadati</taxon>
        <taxon>Bacteroidota</taxon>
        <taxon>Flavobacteriia</taxon>
        <taxon>Flavobacteriales</taxon>
        <taxon>Flavobacteriaceae</taxon>
        <taxon>Myroides</taxon>
    </lineage>
</organism>
<sequence>MEWSKIDKEWKKQLDERSIAPSATAWDRLAQQLDDRDKKKKRGIRTTWIGIAACLVVGGIMGLIFLKTEPMIQPNPTDVPTTEHYLVTVDTEQEEALEQRTHEESIRPNPVVQQKEVGKKIRLEQVVQVENNIQIPPVAKREKIDSLTIDEIWVNKPQRKVMVDSNHLLKQVEGEIEVEYRETKLKKIIDTTKKAVVDITDSRYEK</sequence>
<reference evidence="2 3" key="1">
    <citation type="submission" date="2018-06" db="EMBL/GenBank/DDBJ databases">
        <authorList>
            <consortium name="Pathogen Informatics"/>
            <person name="Doyle S."/>
        </authorList>
    </citation>
    <scope>NUCLEOTIDE SEQUENCE [LARGE SCALE GENOMIC DNA]</scope>
    <source>
        <strain evidence="2 3">NCTC11179</strain>
    </source>
</reference>
<evidence type="ECO:0000256" key="1">
    <source>
        <dbReference type="SAM" id="Phobius"/>
    </source>
</evidence>
<keyword evidence="3" id="KW-1185">Reference proteome</keyword>
<dbReference type="EMBL" id="UGQL01000002">
    <property type="protein sequence ID" value="STZ69092.1"/>
    <property type="molecule type" value="Genomic_DNA"/>
</dbReference>
<feature type="transmembrane region" description="Helical" evidence="1">
    <location>
        <begin position="46"/>
        <end position="66"/>
    </location>
</feature>
<keyword evidence="1" id="KW-0472">Membrane</keyword>
<evidence type="ECO:0000313" key="2">
    <source>
        <dbReference type="EMBL" id="STZ69092.1"/>
    </source>
</evidence>
<dbReference type="AlphaFoldDB" id="A0A378U442"/>
<protein>
    <submittedName>
        <fullName evidence="2">Uncharacterized protein</fullName>
    </submittedName>
</protein>
<keyword evidence="1" id="KW-1133">Transmembrane helix</keyword>
<proteinExistence type="predicted"/>
<keyword evidence="1" id="KW-0812">Transmembrane</keyword>
<name>A0A378U442_MYROD</name>
<accession>A0A378U442</accession>
<dbReference type="Proteomes" id="UP000255024">
    <property type="component" value="Unassembled WGS sequence"/>
</dbReference>
<evidence type="ECO:0000313" key="3">
    <source>
        <dbReference type="Proteomes" id="UP000255024"/>
    </source>
</evidence>
<gene>
    <name evidence="2" type="ORF">NCTC11179_02587</name>
</gene>
<dbReference type="RefSeq" id="WP_115091913.1">
    <property type="nucleotide sequence ID" value="NZ_CP068107.1"/>
</dbReference>